<keyword evidence="1" id="KW-0812">Transmembrane</keyword>
<feature type="transmembrane region" description="Helical" evidence="1">
    <location>
        <begin position="62"/>
        <end position="81"/>
    </location>
</feature>
<proteinExistence type="predicted"/>
<organism evidence="2 3">
    <name type="scientific">Scrofimicrobium canadense</name>
    <dbReference type="NCBI Taxonomy" id="2652290"/>
    <lineage>
        <taxon>Bacteria</taxon>
        <taxon>Bacillati</taxon>
        <taxon>Actinomycetota</taxon>
        <taxon>Actinomycetes</taxon>
        <taxon>Actinomycetales</taxon>
        <taxon>Actinomycetaceae</taxon>
        <taxon>Scrofimicrobium</taxon>
    </lineage>
</organism>
<name>A0A6N7W2Z1_9ACTO</name>
<dbReference type="EMBL" id="VULO01000003">
    <property type="protein sequence ID" value="MSS83791.1"/>
    <property type="molecule type" value="Genomic_DNA"/>
</dbReference>
<dbReference type="InterPro" id="IPR025671">
    <property type="entry name" value="HXXEE"/>
</dbReference>
<evidence type="ECO:0000313" key="2">
    <source>
        <dbReference type="EMBL" id="MSS83791.1"/>
    </source>
</evidence>
<comment type="caution">
    <text evidence="2">The sequence shown here is derived from an EMBL/GenBank/DDBJ whole genome shotgun (WGS) entry which is preliminary data.</text>
</comment>
<evidence type="ECO:0000256" key="1">
    <source>
        <dbReference type="SAM" id="Phobius"/>
    </source>
</evidence>
<sequence>MDAVMAANCNALVPAALVASWTINDIEEWFTMGQWTRKHAARLRSLKLPLPWPEKGMTDQQAHFAITLVGVGVLAAAAAGVKSQGRSSFYRSSVLAFGLHGLTHLGQVALFRGYTPGSITAVLAVLPFWAWAEHCRKRNGADLYTLREVFGACAIIAGLVPIVGLAGRVVRR</sequence>
<evidence type="ECO:0000313" key="3">
    <source>
        <dbReference type="Proteomes" id="UP000470875"/>
    </source>
</evidence>
<reference evidence="2 3" key="1">
    <citation type="submission" date="2019-08" db="EMBL/GenBank/DDBJ databases">
        <title>In-depth cultivation of the pig gut microbiome towards novel bacterial diversity and tailored functional studies.</title>
        <authorList>
            <person name="Wylensek D."/>
            <person name="Hitch T.C.A."/>
            <person name="Clavel T."/>
        </authorList>
    </citation>
    <scope>NUCLEOTIDE SEQUENCE [LARGE SCALE GENOMIC DNA]</scope>
    <source>
        <strain evidence="2 3">WB03_NA08</strain>
    </source>
</reference>
<keyword evidence="1" id="KW-1133">Transmembrane helix</keyword>
<feature type="transmembrane region" description="Helical" evidence="1">
    <location>
        <begin position="149"/>
        <end position="170"/>
    </location>
</feature>
<feature type="transmembrane region" description="Helical" evidence="1">
    <location>
        <begin position="109"/>
        <end position="129"/>
    </location>
</feature>
<keyword evidence="1" id="KW-0472">Membrane</keyword>
<dbReference type="AlphaFoldDB" id="A0A6N7W2Z1"/>
<keyword evidence="3" id="KW-1185">Reference proteome</keyword>
<dbReference type="Pfam" id="PF13787">
    <property type="entry name" value="HXXEE"/>
    <property type="match status" value="1"/>
</dbReference>
<dbReference type="Proteomes" id="UP000470875">
    <property type="component" value="Unassembled WGS sequence"/>
</dbReference>
<gene>
    <name evidence="2" type="ORF">FYJ24_03255</name>
</gene>
<accession>A0A6N7W2Z1</accession>
<protein>
    <submittedName>
        <fullName evidence="2">HXXEE domain-containing protein</fullName>
    </submittedName>
</protein>